<dbReference type="SMART" id="SM00444">
    <property type="entry name" value="GYF"/>
    <property type="match status" value="1"/>
</dbReference>
<feature type="compositionally biased region" description="Polar residues" evidence="1">
    <location>
        <begin position="670"/>
        <end position="679"/>
    </location>
</feature>
<dbReference type="OrthoDB" id="48509at2759"/>
<gene>
    <name evidence="3" type="ORF">X975_23428</name>
</gene>
<organism evidence="3 4">
    <name type="scientific">Stegodyphus mimosarum</name>
    <name type="common">African social velvet spider</name>
    <dbReference type="NCBI Taxonomy" id="407821"/>
    <lineage>
        <taxon>Eukaryota</taxon>
        <taxon>Metazoa</taxon>
        <taxon>Ecdysozoa</taxon>
        <taxon>Arthropoda</taxon>
        <taxon>Chelicerata</taxon>
        <taxon>Arachnida</taxon>
        <taxon>Araneae</taxon>
        <taxon>Araneomorphae</taxon>
        <taxon>Entelegynae</taxon>
        <taxon>Eresoidea</taxon>
        <taxon>Eresidae</taxon>
        <taxon>Stegodyphus</taxon>
    </lineage>
</organism>
<feature type="region of interest" description="Disordered" evidence="1">
    <location>
        <begin position="34"/>
        <end position="55"/>
    </location>
</feature>
<feature type="compositionally biased region" description="Polar residues" evidence="1">
    <location>
        <begin position="643"/>
        <end position="660"/>
    </location>
</feature>
<reference evidence="3 4" key="1">
    <citation type="submission" date="2013-11" db="EMBL/GenBank/DDBJ databases">
        <title>Genome sequencing of Stegodyphus mimosarum.</title>
        <authorList>
            <person name="Bechsgaard J."/>
        </authorList>
    </citation>
    <scope>NUCLEOTIDE SEQUENCE [LARGE SCALE GENOMIC DNA]</scope>
</reference>
<feature type="region of interest" description="Disordered" evidence="1">
    <location>
        <begin position="795"/>
        <end position="820"/>
    </location>
</feature>
<evidence type="ECO:0000256" key="1">
    <source>
        <dbReference type="SAM" id="MobiDB-lite"/>
    </source>
</evidence>
<keyword evidence="4" id="KW-1185">Reference proteome</keyword>
<protein>
    <submittedName>
        <fullName evidence="3">PERQ amino acid-rich with GYF domain-containing protein</fullName>
    </submittedName>
</protein>
<dbReference type="PANTHER" id="PTHR14445">
    <property type="entry name" value="GRB10 INTERACTING GYF PROTEIN"/>
    <property type="match status" value="1"/>
</dbReference>
<dbReference type="Gene3D" id="3.30.1490.40">
    <property type="match status" value="1"/>
</dbReference>
<dbReference type="STRING" id="407821.A0A087U9Y1"/>
<dbReference type="OMA" id="QNRICLQ"/>
<evidence type="ECO:0000259" key="2">
    <source>
        <dbReference type="PROSITE" id="PS50829"/>
    </source>
</evidence>
<dbReference type="InterPro" id="IPR003169">
    <property type="entry name" value="GYF"/>
</dbReference>
<dbReference type="Proteomes" id="UP000054359">
    <property type="component" value="Unassembled WGS sequence"/>
</dbReference>
<feature type="compositionally biased region" description="Polar residues" evidence="1">
    <location>
        <begin position="795"/>
        <end position="809"/>
    </location>
</feature>
<feature type="domain" description="GYF" evidence="2">
    <location>
        <begin position="54"/>
        <end position="102"/>
    </location>
</feature>
<feature type="region of interest" description="Disordered" evidence="1">
    <location>
        <begin position="639"/>
        <end position="685"/>
    </location>
</feature>
<feature type="non-terminal residue" evidence="3">
    <location>
        <position position="849"/>
    </location>
</feature>
<feature type="region of interest" description="Disordered" evidence="1">
    <location>
        <begin position="406"/>
        <end position="467"/>
    </location>
</feature>
<dbReference type="CDD" id="cd00072">
    <property type="entry name" value="GYF"/>
    <property type="match status" value="1"/>
</dbReference>
<evidence type="ECO:0000313" key="3">
    <source>
        <dbReference type="EMBL" id="KFM74170.1"/>
    </source>
</evidence>
<dbReference type="PROSITE" id="PS50829">
    <property type="entry name" value="GYF"/>
    <property type="match status" value="1"/>
</dbReference>
<feature type="region of interest" description="Disordered" evidence="1">
    <location>
        <begin position="534"/>
        <end position="565"/>
    </location>
</feature>
<feature type="compositionally biased region" description="Polar residues" evidence="1">
    <location>
        <begin position="553"/>
        <end position="563"/>
    </location>
</feature>
<sequence>MPDVPVPSTGIAEEDAFAHHKKATENMVAQWTEEEEQRVISQSNGRHPSQHESESKWFYQDPQGEIQGPFTSPEMLEWFSAGYFTMSLMVRRGCDEKFSQLGELIKSWGRVPFMPGNSPPPIRVTPMTSSLPTPMTQTIVPNPVAAPSSAQLPKQDDQLLALQQQLIQQQFMQQTLMIRQAQLQQILAQLKQQENFSSLNSQQQQQVVMQQYMAQQQMPRPSIGPMPEQPNLLESVTPVQVPLLGLPLPPLMKNDMSLWNLAPASGAAGTWPMNINTAQPPGGSIWDVDLSKSNTEDSELEKQKLLAEEQEKIRKAEELRLEQEKEREEKRKQEELRRKQEEARLLELQKQEEEKRRLEELQRQKEEEQRREEELRRIEEQKRKEEEQRKQEELRKLEEMRRLEELKREEEKKRMEELKRKEEQRKLEEQHKQEELRKQEELQKLEEKRKKEAAQKKIQMEKEREKQLELERQKEALRMKELEREERLKREKEKQEMEMRKLAELRKSQGPVWGIKNSQNSELSLADIQRLQEEKEREEREERLRQQMLQQQAVKQVPQSKNGLSWAKRSSDALPAVKSLAEIQQEEAERLAQLHRSQKIQAPAPVLNANVGVWGNASHLNKITSVSQSWNTSNVAATGFWDDSSNSSQSRKPTSKNNDSAFPALANPVQPATVNSNKSKNVRAKKEEDVVTRLFGTHRKPTDEFTIWCTEAISSMPSSVDVPTFVAFLKDIESPYEVYDYVKSYFGEGKEPREFAKQFLERRSKYRNQAKQAPAEDNMLWGPAPAITPAVNKTNMQTSNDCDGNSSTKGKAKRKRNRMQKLDSSMLGFTVQSNPDRLNVGEIDHVEGM</sequence>
<dbReference type="InterPro" id="IPR035445">
    <property type="entry name" value="GYF-like_dom_sf"/>
</dbReference>
<accession>A0A087U9Y1</accession>
<dbReference type="EMBL" id="KK118899">
    <property type="protein sequence ID" value="KFM74170.1"/>
    <property type="molecule type" value="Genomic_DNA"/>
</dbReference>
<feature type="region of interest" description="Disordered" evidence="1">
    <location>
        <begin position="273"/>
        <end position="302"/>
    </location>
</feature>
<dbReference type="PANTHER" id="PTHR14445:SF36">
    <property type="entry name" value="FI03272P-RELATED"/>
    <property type="match status" value="1"/>
</dbReference>
<dbReference type="AlphaFoldDB" id="A0A087U9Y1"/>
<proteinExistence type="predicted"/>
<dbReference type="InterPro" id="IPR051640">
    <property type="entry name" value="GRB10-interact_GYF"/>
</dbReference>
<dbReference type="Pfam" id="PF02213">
    <property type="entry name" value="GYF"/>
    <property type="match status" value="1"/>
</dbReference>
<feature type="compositionally biased region" description="Basic residues" evidence="1">
    <location>
        <begin position="810"/>
        <end position="819"/>
    </location>
</feature>
<name>A0A087U9Y1_STEMI</name>
<dbReference type="GO" id="GO:0005829">
    <property type="term" value="C:cytosol"/>
    <property type="evidence" value="ECO:0007669"/>
    <property type="project" value="TreeGrafter"/>
</dbReference>
<evidence type="ECO:0000313" key="4">
    <source>
        <dbReference type="Proteomes" id="UP000054359"/>
    </source>
</evidence>
<feature type="compositionally biased region" description="Basic and acidic residues" evidence="1">
    <location>
        <begin position="534"/>
        <end position="545"/>
    </location>
</feature>
<feature type="region of interest" description="Disordered" evidence="1">
    <location>
        <begin position="345"/>
        <end position="375"/>
    </location>
</feature>
<dbReference type="SUPFAM" id="SSF55277">
    <property type="entry name" value="GYF domain"/>
    <property type="match status" value="1"/>
</dbReference>